<dbReference type="InterPro" id="IPR029058">
    <property type="entry name" value="AB_hydrolase_fold"/>
</dbReference>
<name>A0A8H6CQS2_9LECA</name>
<evidence type="ECO:0000313" key="5">
    <source>
        <dbReference type="Proteomes" id="UP000593566"/>
    </source>
</evidence>
<dbReference type="RefSeq" id="XP_037156069.1">
    <property type="nucleotide sequence ID" value="XM_037298733.1"/>
</dbReference>
<dbReference type="EMBL" id="JACCJB010000004">
    <property type="protein sequence ID" value="KAF6228135.1"/>
    <property type="molecule type" value="Genomic_DNA"/>
</dbReference>
<keyword evidence="5" id="KW-1185">Reference proteome</keyword>
<evidence type="ECO:0000259" key="3">
    <source>
        <dbReference type="Pfam" id="PF00561"/>
    </source>
</evidence>
<feature type="domain" description="AB hydrolase-1" evidence="3">
    <location>
        <begin position="84"/>
        <end position="242"/>
    </location>
</feature>
<dbReference type="Proteomes" id="UP000593566">
    <property type="component" value="Unassembled WGS sequence"/>
</dbReference>
<dbReference type="SUPFAM" id="SSF53474">
    <property type="entry name" value="alpha/beta-Hydrolases"/>
    <property type="match status" value="1"/>
</dbReference>
<dbReference type="PANTHER" id="PTHR43248">
    <property type="entry name" value="2-SUCCINYL-6-HYDROXY-2,4-CYCLOHEXADIENE-1-CARBOXYLATE SYNTHASE"/>
    <property type="match status" value="1"/>
</dbReference>
<proteinExistence type="inferred from homology"/>
<dbReference type="Gene3D" id="3.40.50.1820">
    <property type="entry name" value="alpha/beta hydrolase"/>
    <property type="match status" value="1"/>
</dbReference>
<comment type="similarity">
    <text evidence="1">Belongs to the peptidase S33 family.</text>
</comment>
<keyword evidence="2" id="KW-0378">Hydrolase</keyword>
<reference evidence="4 5" key="1">
    <citation type="journal article" date="2020" name="Genomics">
        <title>Complete, high-quality genomes from long-read metagenomic sequencing of two wolf lichen thalli reveals enigmatic genome architecture.</title>
        <authorList>
            <person name="McKenzie S.K."/>
            <person name="Walston R.F."/>
            <person name="Allen J.L."/>
        </authorList>
    </citation>
    <scope>NUCLEOTIDE SEQUENCE [LARGE SCALE GENOMIC DNA]</scope>
    <source>
        <strain evidence="4">WasteWater1</strain>
    </source>
</reference>
<dbReference type="PANTHER" id="PTHR43248:SF2">
    <property type="entry name" value="PROLYL AMINOPEPTIDASE"/>
    <property type="match status" value="1"/>
</dbReference>
<accession>A0A8H6CQS2</accession>
<gene>
    <name evidence="4" type="ORF">HO133_007863</name>
</gene>
<dbReference type="GO" id="GO:0008233">
    <property type="term" value="F:peptidase activity"/>
    <property type="evidence" value="ECO:0007669"/>
    <property type="project" value="InterPro"/>
</dbReference>
<dbReference type="InterPro" id="IPR051601">
    <property type="entry name" value="Serine_prot/Carboxylest_S33"/>
</dbReference>
<organism evidence="4 5">
    <name type="scientific">Letharia lupina</name>
    <dbReference type="NCBI Taxonomy" id="560253"/>
    <lineage>
        <taxon>Eukaryota</taxon>
        <taxon>Fungi</taxon>
        <taxon>Dikarya</taxon>
        <taxon>Ascomycota</taxon>
        <taxon>Pezizomycotina</taxon>
        <taxon>Lecanoromycetes</taxon>
        <taxon>OSLEUM clade</taxon>
        <taxon>Lecanoromycetidae</taxon>
        <taxon>Lecanorales</taxon>
        <taxon>Lecanorineae</taxon>
        <taxon>Parmeliaceae</taxon>
        <taxon>Letharia</taxon>
    </lineage>
</organism>
<dbReference type="GO" id="GO:0006508">
    <property type="term" value="P:proteolysis"/>
    <property type="evidence" value="ECO:0007669"/>
    <property type="project" value="InterPro"/>
</dbReference>
<evidence type="ECO:0000313" key="4">
    <source>
        <dbReference type="EMBL" id="KAF6228135.1"/>
    </source>
</evidence>
<protein>
    <recommendedName>
        <fullName evidence="3">AB hydrolase-1 domain-containing protein</fullName>
    </recommendedName>
</protein>
<dbReference type="InterPro" id="IPR002410">
    <property type="entry name" value="Peptidase_S33"/>
</dbReference>
<dbReference type="Pfam" id="PF00561">
    <property type="entry name" value="Abhydrolase_1"/>
    <property type="match status" value="1"/>
</dbReference>
<dbReference type="PRINTS" id="PR00793">
    <property type="entry name" value="PROAMNOPTASE"/>
</dbReference>
<dbReference type="InterPro" id="IPR000073">
    <property type="entry name" value="AB_hydrolase_1"/>
</dbReference>
<comment type="caution">
    <text evidence="4">The sequence shown here is derived from an EMBL/GenBank/DDBJ whole genome shotgun (WGS) entry which is preliminary data.</text>
</comment>
<evidence type="ECO:0000256" key="2">
    <source>
        <dbReference type="ARBA" id="ARBA00022801"/>
    </source>
</evidence>
<dbReference type="GeneID" id="59336260"/>
<dbReference type="AlphaFoldDB" id="A0A8H6CQS2"/>
<evidence type="ECO:0000256" key="1">
    <source>
        <dbReference type="ARBA" id="ARBA00010088"/>
    </source>
</evidence>
<sequence length="472" mass="53808">MAKLEQMLLVPPTGESSQGNMPAAKLLGKRTHQMPGKLNVSELFFEVPKNYSKAQDGSLRLFARSVKRFEKPVDISKKEIKQPPWLLFLQGGPGMPCKSPQYYPWTDILLDKGYQILFLDQRGTGLSSTVTARTLATEGGLAKQAASLKNFRADSIVMDCEAIRKILTADYPAEKKKWTIMGVSFGGFCCGTYLSNFPEGLQEVFISAGLPPLVKDPDIIYKYQFRRLAERNKAYYEKYIEDIHRVKDIIRYIQKESVILPSGGNFSVLRLRQLGSYFAFHGTMDIVHDMICRLTSDLNQFGFFTRPTLAAFDEMMPFDTMPLSALIHEPIYARGHPTRWSADRVMSHIPEFQRVSVDGPEPVLFTGEMVFRDMFKDYDELRNLQETADLLAHAEDWPELYDEAQLAKNEVPIYSAVYVDDMLVHFDLSRDAASKIKNCKTFITNTLYHEALFSKSNEVMKQLFALRDDTVD</sequence>